<evidence type="ECO:0000259" key="8">
    <source>
        <dbReference type="Pfam" id="PF22571"/>
    </source>
</evidence>
<organism evidence="10 11">
    <name type="scientific">Parapedobacter deserti</name>
    <dbReference type="NCBI Taxonomy" id="1912957"/>
    <lineage>
        <taxon>Bacteria</taxon>
        <taxon>Pseudomonadati</taxon>
        <taxon>Bacteroidota</taxon>
        <taxon>Sphingobacteriia</taxon>
        <taxon>Sphingobacteriales</taxon>
        <taxon>Sphingobacteriaceae</taxon>
        <taxon>Parapedobacter</taxon>
    </lineage>
</organism>
<evidence type="ECO:0000313" key="11">
    <source>
        <dbReference type="Proteomes" id="UP001595526"/>
    </source>
</evidence>
<evidence type="ECO:0000313" key="10">
    <source>
        <dbReference type="EMBL" id="MFC3199673.1"/>
    </source>
</evidence>
<dbReference type="InterPro" id="IPR052027">
    <property type="entry name" value="PspC"/>
</dbReference>
<feature type="domain" description="PspC-related ToastRack" evidence="9">
    <location>
        <begin position="392"/>
        <end position="518"/>
    </location>
</feature>
<feature type="transmembrane region" description="Helical" evidence="6">
    <location>
        <begin position="137"/>
        <end position="166"/>
    </location>
</feature>
<evidence type="ECO:0000259" key="7">
    <source>
        <dbReference type="Pfam" id="PF04024"/>
    </source>
</evidence>
<dbReference type="InterPro" id="IPR054319">
    <property type="entry name" value="PspC-rel_ToastRack"/>
</dbReference>
<feature type="domain" description="PspC-related transmembrane region" evidence="8">
    <location>
        <begin position="204"/>
        <end position="336"/>
    </location>
</feature>
<dbReference type="EMBL" id="JBHRTA010000059">
    <property type="protein sequence ID" value="MFC3199673.1"/>
    <property type="molecule type" value="Genomic_DNA"/>
</dbReference>
<sequence length="556" mass="62289">MNRTIIININGIVFHIEEDAYEVLRSYMIDVKKHFGHTADSHEIVGDIENRIAEMFNERIVQGKKEVITMQDVNDVIAQMGRVSDFETGEQQEAYDDAAYEMPPVSGQRKLMRDPDDKVFGGVCSGLGHYFGIEARWIRLILVLLLIFGGTGLLLYIILWIVMPIARTRADRMAMRGETPNLHNFKRSFQEEMEGLRSNFTGAEEGLKRGFNSAGNFLVKAFVLLAKVIGVFFIVGLCGGLIVLVISIVASFGFLGPDPELAMFPLNVIEPQLRTPMLVSALVVAIIPFIALVALIIRILFNRSAMGRYTGFTLLAVWLIAVGFTTVYGARTASDFREESTVVEEIPLEMQPVYHLSKNDLTVIRLQSDSTERLSRIKRRAVIRNRNILESQSRMRMRIVRVDSTQGPSLVAAYSAHGATYERAAERAGKIDYQFEQQGGRLIFDSHFGIAEQDLMRNQRLYLTLNIPVGARLLIDRDLQRHISDLPFNQCEENFEHADGHRPDKTAWIMTVAGLKCAIAPPVQDNPEADDTMPEDGQVDTIATVADTAAMPPRGN</sequence>
<evidence type="ECO:0000256" key="4">
    <source>
        <dbReference type="ARBA" id="ARBA00022989"/>
    </source>
</evidence>
<evidence type="ECO:0000256" key="3">
    <source>
        <dbReference type="ARBA" id="ARBA00022692"/>
    </source>
</evidence>
<evidence type="ECO:0000256" key="6">
    <source>
        <dbReference type="SAM" id="Phobius"/>
    </source>
</evidence>
<keyword evidence="2" id="KW-1003">Cell membrane</keyword>
<dbReference type="Pfam" id="PF22571">
    <property type="entry name" value="LiaI-LiaF-TM_PspC"/>
    <property type="match status" value="1"/>
</dbReference>
<dbReference type="Pfam" id="PF22744">
    <property type="entry name" value="Toast-rack_PspC-Cterm"/>
    <property type="match status" value="1"/>
</dbReference>
<evidence type="ECO:0000256" key="5">
    <source>
        <dbReference type="ARBA" id="ARBA00023136"/>
    </source>
</evidence>
<dbReference type="PANTHER" id="PTHR33885:SF3">
    <property type="entry name" value="PHAGE SHOCK PROTEIN C"/>
    <property type="match status" value="1"/>
</dbReference>
<dbReference type="Pfam" id="PF04024">
    <property type="entry name" value="PspC"/>
    <property type="match status" value="1"/>
</dbReference>
<comment type="subcellular location">
    <subcellularLocation>
        <location evidence="1">Cell membrane</location>
        <topology evidence="1">Single-pass membrane protein</topology>
    </subcellularLocation>
</comment>
<keyword evidence="4 6" id="KW-1133">Transmembrane helix</keyword>
<accession>A0ABV7JTR8</accession>
<keyword evidence="5 6" id="KW-0472">Membrane</keyword>
<protein>
    <submittedName>
        <fullName evidence="10">PspC domain-containing protein</fullName>
    </submittedName>
</protein>
<feature type="transmembrane region" description="Helical" evidence="6">
    <location>
        <begin position="309"/>
        <end position="330"/>
    </location>
</feature>
<comment type="caution">
    <text evidence="10">The sequence shown here is derived from an EMBL/GenBank/DDBJ whole genome shotgun (WGS) entry which is preliminary data.</text>
</comment>
<name>A0ABV7JTR8_9SPHI</name>
<dbReference type="InterPro" id="IPR054321">
    <property type="entry name" value="PspC-rel_TM"/>
</dbReference>
<evidence type="ECO:0000259" key="9">
    <source>
        <dbReference type="Pfam" id="PF22744"/>
    </source>
</evidence>
<dbReference type="PANTHER" id="PTHR33885">
    <property type="entry name" value="PHAGE SHOCK PROTEIN C"/>
    <property type="match status" value="1"/>
</dbReference>
<evidence type="ECO:0000256" key="1">
    <source>
        <dbReference type="ARBA" id="ARBA00004162"/>
    </source>
</evidence>
<dbReference type="RefSeq" id="WP_379025523.1">
    <property type="nucleotide sequence ID" value="NZ_JBHRTA010000059.1"/>
</dbReference>
<keyword evidence="11" id="KW-1185">Reference proteome</keyword>
<feature type="domain" description="Phage shock protein PspC N-terminal" evidence="7">
    <location>
        <begin position="109"/>
        <end position="165"/>
    </location>
</feature>
<reference evidence="11" key="1">
    <citation type="journal article" date="2019" name="Int. J. Syst. Evol. Microbiol.">
        <title>The Global Catalogue of Microorganisms (GCM) 10K type strain sequencing project: providing services to taxonomists for standard genome sequencing and annotation.</title>
        <authorList>
            <consortium name="The Broad Institute Genomics Platform"/>
            <consortium name="The Broad Institute Genome Sequencing Center for Infectious Disease"/>
            <person name="Wu L."/>
            <person name="Ma J."/>
        </authorList>
    </citation>
    <scope>NUCLEOTIDE SEQUENCE [LARGE SCALE GENOMIC DNA]</scope>
    <source>
        <strain evidence="11">KCTC 52416</strain>
    </source>
</reference>
<gene>
    <name evidence="10" type="ORF">ACFOET_18795</name>
</gene>
<proteinExistence type="predicted"/>
<dbReference type="InterPro" id="IPR007168">
    <property type="entry name" value="Phageshock_PspC_N"/>
</dbReference>
<keyword evidence="3 6" id="KW-0812">Transmembrane</keyword>
<feature type="transmembrane region" description="Helical" evidence="6">
    <location>
        <begin position="228"/>
        <end position="255"/>
    </location>
</feature>
<evidence type="ECO:0000256" key="2">
    <source>
        <dbReference type="ARBA" id="ARBA00022475"/>
    </source>
</evidence>
<feature type="transmembrane region" description="Helical" evidence="6">
    <location>
        <begin position="275"/>
        <end position="297"/>
    </location>
</feature>
<dbReference type="Proteomes" id="UP001595526">
    <property type="component" value="Unassembled WGS sequence"/>
</dbReference>